<dbReference type="GO" id="GO:0016851">
    <property type="term" value="F:magnesium chelatase activity"/>
    <property type="evidence" value="ECO:0007669"/>
    <property type="project" value="UniProtKB-EC"/>
</dbReference>
<evidence type="ECO:0000259" key="3">
    <source>
        <dbReference type="Pfam" id="PF17863"/>
    </source>
</evidence>
<dbReference type="Gene3D" id="1.10.8.80">
    <property type="entry name" value="Magnesium chelatase subunit I, C-Terminal domain"/>
    <property type="match status" value="1"/>
</dbReference>
<comment type="pathway">
    <text evidence="2">Porphyrin-containing compound metabolism.</text>
</comment>
<dbReference type="Pfam" id="PF17863">
    <property type="entry name" value="AAA_lid_2"/>
    <property type="match status" value="1"/>
</dbReference>
<protein>
    <recommendedName>
        <fullName evidence="1">magnesium chelatase</fullName>
        <ecNumber evidence="1">6.6.1.1</ecNumber>
    </recommendedName>
</protein>
<gene>
    <name evidence="4" type="ORF">C8Q69DRAFT_456894</name>
</gene>
<dbReference type="PANTHER" id="PTHR11603">
    <property type="entry name" value="AAA FAMILY ATPASE"/>
    <property type="match status" value="1"/>
</dbReference>
<dbReference type="VEuPathDB" id="FungiDB:C8Q69DRAFT_456894"/>
<dbReference type="AlphaFoldDB" id="A0A443I1C2"/>
<evidence type="ECO:0000256" key="1">
    <source>
        <dbReference type="ARBA" id="ARBA00012825"/>
    </source>
</evidence>
<dbReference type="Proteomes" id="UP000283841">
    <property type="component" value="Unassembled WGS sequence"/>
</dbReference>
<feature type="domain" description="ChlI/MoxR AAA lid" evidence="3">
    <location>
        <begin position="276"/>
        <end position="333"/>
    </location>
</feature>
<dbReference type="GeneID" id="39599132"/>
<comment type="caution">
    <text evidence="4">The sequence shown here is derived from an EMBL/GenBank/DDBJ whole genome shotgun (WGS) entry which is preliminary data.</text>
</comment>
<sequence length="368" mass="40222">MSHPGIANIVPELSDLELAVFVCLASQEHCLIETQHDGVDDLAKELALISSSTFGLSYALLDCSSDMSLDDFSGGILASATDRSEHHPSTYAKSSDYYPSFRSVHDTRSARTTIGDNYLDERKTANVVIAKNFNDASVQVQIQALELLRSGRIFTRNAVHSTPAAFIFIPVVSSSNEKSRPKPLNKHLNDHIFISHFHDPQDGYPNLEGDDSISDNQASISSVVRKPNFIPSKRAINGHAITREAIAEIRHMCNSVTVSAEVARYLQDIVVFLRLNRAVLGGISAKATNHLLRLSKCLASLHGLDYVTPSIVALAAKKVYRHRITVVSPEQDRSLLYGSDEAAVSKLLKGVTPDIIIENVLGDIEAPL</sequence>
<dbReference type="EC" id="6.6.1.1" evidence="1"/>
<dbReference type="InterPro" id="IPR052041">
    <property type="entry name" value="Nucleic_acid_metab_PIN/TRAM"/>
</dbReference>
<accession>A0A443I1C2</accession>
<keyword evidence="5" id="KW-1185">Reference proteome</keyword>
<organism evidence="4 5">
    <name type="scientific">Byssochlamys spectabilis</name>
    <name type="common">Paecilomyces variotii</name>
    <dbReference type="NCBI Taxonomy" id="264951"/>
    <lineage>
        <taxon>Eukaryota</taxon>
        <taxon>Fungi</taxon>
        <taxon>Dikarya</taxon>
        <taxon>Ascomycota</taxon>
        <taxon>Pezizomycotina</taxon>
        <taxon>Eurotiomycetes</taxon>
        <taxon>Eurotiomycetidae</taxon>
        <taxon>Eurotiales</taxon>
        <taxon>Thermoascaceae</taxon>
        <taxon>Paecilomyces</taxon>
    </lineage>
</organism>
<name>A0A443I1C2_BYSSP</name>
<evidence type="ECO:0000256" key="2">
    <source>
        <dbReference type="ARBA" id="ARBA00023444"/>
    </source>
</evidence>
<evidence type="ECO:0000313" key="5">
    <source>
        <dbReference type="Proteomes" id="UP000283841"/>
    </source>
</evidence>
<evidence type="ECO:0000313" key="4">
    <source>
        <dbReference type="EMBL" id="RWQ97827.1"/>
    </source>
</evidence>
<reference evidence="4 5" key="1">
    <citation type="journal article" date="2018" name="Front. Microbiol.">
        <title>Genomic and genetic insights into a cosmopolitan fungus, Paecilomyces variotii (Eurotiales).</title>
        <authorList>
            <person name="Urquhart A.S."/>
            <person name="Mondo S.J."/>
            <person name="Makela M.R."/>
            <person name="Hane J.K."/>
            <person name="Wiebenga A."/>
            <person name="He G."/>
            <person name="Mihaltcheva S."/>
            <person name="Pangilinan J."/>
            <person name="Lipzen A."/>
            <person name="Barry K."/>
            <person name="de Vries R.P."/>
            <person name="Grigoriev I.V."/>
            <person name="Idnurm A."/>
        </authorList>
    </citation>
    <scope>NUCLEOTIDE SEQUENCE [LARGE SCALE GENOMIC DNA]</scope>
    <source>
        <strain evidence="4 5">CBS 101075</strain>
    </source>
</reference>
<proteinExistence type="predicted"/>
<dbReference type="PANTHER" id="PTHR11603:SF132">
    <property type="entry name" value="C2H2-TYPE DOMAIN-CONTAINING PROTEIN"/>
    <property type="match status" value="1"/>
</dbReference>
<dbReference type="RefSeq" id="XP_028487472.1">
    <property type="nucleotide sequence ID" value="XM_028629855.1"/>
</dbReference>
<dbReference type="EMBL" id="RCNU01000002">
    <property type="protein sequence ID" value="RWQ97827.1"/>
    <property type="molecule type" value="Genomic_DNA"/>
</dbReference>
<dbReference type="InterPro" id="IPR041628">
    <property type="entry name" value="ChlI/MoxR_AAA_lid"/>
</dbReference>